<proteinExistence type="predicted"/>
<evidence type="ECO:0000313" key="3">
    <source>
        <dbReference type="Proteomes" id="UP001497512"/>
    </source>
</evidence>
<gene>
    <name evidence="2" type="ORF">CSSPTR1EN2_LOCUS8747</name>
</gene>
<feature type="transmembrane region" description="Helical" evidence="1">
    <location>
        <begin position="20"/>
        <end position="45"/>
    </location>
</feature>
<keyword evidence="3" id="KW-1185">Reference proteome</keyword>
<keyword evidence="1" id="KW-1133">Transmembrane helix</keyword>
<name>A0ABP0U0R0_9BRYO</name>
<dbReference type="Proteomes" id="UP001497512">
    <property type="component" value="Chromosome 16"/>
</dbReference>
<evidence type="ECO:0000256" key="1">
    <source>
        <dbReference type="SAM" id="Phobius"/>
    </source>
</evidence>
<feature type="transmembrane region" description="Helical" evidence="1">
    <location>
        <begin position="51"/>
        <end position="66"/>
    </location>
</feature>
<keyword evidence="1" id="KW-0472">Membrane</keyword>
<evidence type="ECO:0000313" key="2">
    <source>
        <dbReference type="EMBL" id="CAK9207350.1"/>
    </source>
</evidence>
<keyword evidence="1" id="KW-0812">Transmembrane</keyword>
<protein>
    <submittedName>
        <fullName evidence="2">Uncharacterized protein</fullName>
    </submittedName>
</protein>
<organism evidence="2 3">
    <name type="scientific">Sphagnum troendelagicum</name>
    <dbReference type="NCBI Taxonomy" id="128251"/>
    <lineage>
        <taxon>Eukaryota</taxon>
        <taxon>Viridiplantae</taxon>
        <taxon>Streptophyta</taxon>
        <taxon>Embryophyta</taxon>
        <taxon>Bryophyta</taxon>
        <taxon>Sphagnophytina</taxon>
        <taxon>Sphagnopsida</taxon>
        <taxon>Sphagnales</taxon>
        <taxon>Sphagnaceae</taxon>
        <taxon>Sphagnum</taxon>
    </lineage>
</organism>
<sequence>MTSSFCTRSVVTISRLWKHLKLLIVFNVNVSLGVLTLLALSGFMFSFSRKVPMLAAVNWLFTLLLFEKSAWLNLFRGCRLSLQHVDKDISFALKI</sequence>
<accession>A0ABP0U0R0</accession>
<reference evidence="2" key="1">
    <citation type="submission" date="2024-02" db="EMBL/GenBank/DDBJ databases">
        <authorList>
            <consortium name="ELIXIR-Norway"/>
            <consortium name="Elixir Norway"/>
        </authorList>
    </citation>
    <scope>NUCLEOTIDE SEQUENCE</scope>
</reference>
<dbReference type="EMBL" id="OZ019908">
    <property type="protein sequence ID" value="CAK9207350.1"/>
    <property type="molecule type" value="Genomic_DNA"/>
</dbReference>